<protein>
    <submittedName>
        <fullName evidence="2">Uncharacterized protein</fullName>
    </submittedName>
</protein>
<feature type="compositionally biased region" description="Polar residues" evidence="1">
    <location>
        <begin position="1"/>
        <end position="28"/>
    </location>
</feature>
<evidence type="ECO:0000256" key="1">
    <source>
        <dbReference type="SAM" id="MobiDB-lite"/>
    </source>
</evidence>
<reference evidence="3" key="1">
    <citation type="journal article" date="2019" name="bioRxiv">
        <title>Genomics, evolutionary history and diagnostics of the Alternaria alternata species group including apple and Asian pear pathotypes.</title>
        <authorList>
            <person name="Armitage A.D."/>
            <person name="Cockerton H.M."/>
            <person name="Sreenivasaprasad S."/>
            <person name="Woodhall J.W."/>
            <person name="Lane C.R."/>
            <person name="Harrison R.J."/>
            <person name="Clarkson J.P."/>
        </authorList>
    </citation>
    <scope>NUCLEOTIDE SEQUENCE [LARGE SCALE GENOMIC DNA]</scope>
    <source>
        <strain evidence="3">FERA 1177</strain>
    </source>
</reference>
<dbReference type="EMBL" id="PDXD01000145">
    <property type="protein sequence ID" value="RYN58609.1"/>
    <property type="molecule type" value="Genomic_DNA"/>
</dbReference>
<comment type="caution">
    <text evidence="2">The sequence shown here is derived from an EMBL/GenBank/DDBJ whole genome shotgun (WGS) entry which is preliminary data.</text>
</comment>
<name>A0A4Q4MSS8_ALTAL</name>
<accession>A0A4Q4MSS8</accession>
<gene>
    <name evidence="2" type="ORF">AA0117_g13161</name>
</gene>
<dbReference type="Proteomes" id="UP000291422">
    <property type="component" value="Unassembled WGS sequence"/>
</dbReference>
<feature type="region of interest" description="Disordered" evidence="1">
    <location>
        <begin position="1"/>
        <end position="37"/>
    </location>
</feature>
<evidence type="ECO:0000313" key="3">
    <source>
        <dbReference type="Proteomes" id="UP000291422"/>
    </source>
</evidence>
<proteinExistence type="predicted"/>
<dbReference type="AlphaFoldDB" id="A0A4Q4MSS8"/>
<evidence type="ECO:0000313" key="2">
    <source>
        <dbReference type="EMBL" id="RYN58609.1"/>
    </source>
</evidence>
<sequence length="299" mass="35314">MAEQQNIAPSPLRSSAAESPDLKQSGNESMVRAPVDPKAMVDSSQFADVDWERSLQGRLEDVVHYGLTILPHEELYSLAIDKAWPIRELQRYLSNRLRYPDSALQESRDRCSEYVDRFSGHICHALEYCYTHQDDWDKREGLWVYVPTQTEPPTLRRLPDRITSEVRNILEMLRRCISPRRRAIFEQDSFERDQFEEDARLWVAQRVDNRQPGQSSEGEANAGREINLGALTEEWRKEGYHEHLLRGYVWYRMIKEAPSRQYEIDFLVGQLFDKPWEARRWKPSDDRNDGCDLRIHYAR</sequence>
<organism evidence="2 3">
    <name type="scientific">Alternaria alternata</name>
    <name type="common">Alternaria rot fungus</name>
    <name type="synonym">Torula alternata</name>
    <dbReference type="NCBI Taxonomy" id="5599"/>
    <lineage>
        <taxon>Eukaryota</taxon>
        <taxon>Fungi</taxon>
        <taxon>Dikarya</taxon>
        <taxon>Ascomycota</taxon>
        <taxon>Pezizomycotina</taxon>
        <taxon>Dothideomycetes</taxon>
        <taxon>Pleosporomycetidae</taxon>
        <taxon>Pleosporales</taxon>
        <taxon>Pleosporineae</taxon>
        <taxon>Pleosporaceae</taxon>
        <taxon>Alternaria</taxon>
        <taxon>Alternaria sect. Alternaria</taxon>
        <taxon>Alternaria alternata complex</taxon>
    </lineage>
</organism>